<evidence type="ECO:0000313" key="1">
    <source>
        <dbReference type="EMBL" id="KAH7988969.1"/>
    </source>
</evidence>
<accession>A0ACB8E8Z6</accession>
<name>A0ACB8E8Z6_9SAUR</name>
<organism evidence="1 2">
    <name type="scientific">Sphaerodactylus townsendi</name>
    <dbReference type="NCBI Taxonomy" id="933632"/>
    <lineage>
        <taxon>Eukaryota</taxon>
        <taxon>Metazoa</taxon>
        <taxon>Chordata</taxon>
        <taxon>Craniata</taxon>
        <taxon>Vertebrata</taxon>
        <taxon>Euteleostomi</taxon>
        <taxon>Lepidosauria</taxon>
        <taxon>Squamata</taxon>
        <taxon>Bifurcata</taxon>
        <taxon>Gekkota</taxon>
        <taxon>Sphaerodactylidae</taxon>
        <taxon>Sphaerodactylus</taxon>
    </lineage>
</organism>
<keyword evidence="2" id="KW-1185">Reference proteome</keyword>
<reference evidence="1" key="1">
    <citation type="submission" date="2021-08" db="EMBL/GenBank/DDBJ databases">
        <title>The first chromosome-level gecko genome reveals the dynamic sex chromosomes of Neotropical dwarf geckos (Sphaerodactylidae: Sphaerodactylus).</title>
        <authorList>
            <person name="Pinto B.J."/>
            <person name="Keating S.E."/>
            <person name="Gamble T."/>
        </authorList>
    </citation>
    <scope>NUCLEOTIDE SEQUENCE</scope>
    <source>
        <strain evidence="1">TG3544</strain>
    </source>
</reference>
<dbReference type="Proteomes" id="UP000827872">
    <property type="component" value="Linkage Group LG10"/>
</dbReference>
<dbReference type="EMBL" id="CM037623">
    <property type="protein sequence ID" value="KAH7988969.1"/>
    <property type="molecule type" value="Genomic_DNA"/>
</dbReference>
<evidence type="ECO:0000313" key="2">
    <source>
        <dbReference type="Proteomes" id="UP000827872"/>
    </source>
</evidence>
<sequence>MHPILSAPNHGALPSKGLPAKHASAGLSLAKKNRTAKELCRRARGHPEGAQHLAGSKPRPAPKTKSPHVANKKQLSWHSLGSSNRSLCPAYGMPGCRAAPPPPFPAQLGSISPSFPKSSLQSSNTLFPPRV</sequence>
<proteinExistence type="predicted"/>
<protein>
    <submittedName>
        <fullName evidence="1">Uncharacterized protein</fullName>
    </submittedName>
</protein>
<gene>
    <name evidence="1" type="ORF">K3G42_024265</name>
</gene>
<comment type="caution">
    <text evidence="1">The sequence shown here is derived from an EMBL/GenBank/DDBJ whole genome shotgun (WGS) entry which is preliminary data.</text>
</comment>